<dbReference type="EMBL" id="MJFZ01000029">
    <property type="protein sequence ID" value="RAW41541.1"/>
    <property type="molecule type" value="Genomic_DNA"/>
</dbReference>
<evidence type="ECO:0000313" key="2">
    <source>
        <dbReference type="EMBL" id="KAG2858344.1"/>
    </source>
</evidence>
<gene>
    <name evidence="6" type="ORF">PC110_g2260</name>
    <name evidence="2" type="ORF">PC113_g9908</name>
    <name evidence="3" type="ORF">PC115_g8993</name>
    <name evidence="4" type="ORF">PC117_g10427</name>
    <name evidence="5" type="ORF">PC129_g8293</name>
</gene>
<dbReference type="AlphaFoldDB" id="A0A329SYL7"/>
<keyword evidence="7" id="KW-1185">Reference proteome</keyword>
<dbReference type="InterPro" id="IPR001229">
    <property type="entry name" value="Jacalin-like_lectin_dom"/>
</dbReference>
<dbReference type="GO" id="GO:0046856">
    <property type="term" value="P:phosphatidylinositol dephosphorylation"/>
    <property type="evidence" value="ECO:0007669"/>
    <property type="project" value="InterPro"/>
</dbReference>
<dbReference type="VEuPathDB" id="FungiDB:PC110_g2260"/>
<dbReference type="Pfam" id="PF01419">
    <property type="entry name" value="Jacalin"/>
    <property type="match status" value="2"/>
</dbReference>
<dbReference type="Pfam" id="PF22669">
    <property type="entry name" value="Exo_endo_phos2"/>
    <property type="match status" value="1"/>
</dbReference>
<dbReference type="GO" id="GO:0016791">
    <property type="term" value="F:phosphatase activity"/>
    <property type="evidence" value="ECO:0007669"/>
    <property type="project" value="InterPro"/>
</dbReference>
<feature type="domain" description="Jacalin-type lectin" evidence="1">
    <location>
        <begin position="276"/>
        <end position="417"/>
    </location>
</feature>
<accession>A0A329SYL7</accession>
<dbReference type="Proteomes" id="UP000760860">
    <property type="component" value="Unassembled WGS sequence"/>
</dbReference>
<dbReference type="EMBL" id="RCMI01000240">
    <property type="protein sequence ID" value="KAG2923322.1"/>
    <property type="molecule type" value="Genomic_DNA"/>
</dbReference>
<dbReference type="CDD" id="cd09615">
    <property type="entry name" value="Jacalin_EEP"/>
    <property type="match status" value="2"/>
</dbReference>
<proteinExistence type="predicted"/>
<dbReference type="Gene3D" id="2.100.10.30">
    <property type="entry name" value="Jacalin-like lectin domain"/>
    <property type="match status" value="2"/>
</dbReference>
<dbReference type="STRING" id="29920.A0A329SYL7"/>
<evidence type="ECO:0000313" key="7">
    <source>
        <dbReference type="Proteomes" id="UP000251314"/>
    </source>
</evidence>
<dbReference type="Proteomes" id="UP000251314">
    <property type="component" value="Unassembled WGS sequence"/>
</dbReference>
<evidence type="ECO:0000313" key="3">
    <source>
        <dbReference type="EMBL" id="KAG2923322.1"/>
    </source>
</evidence>
<dbReference type="Proteomes" id="UP000736787">
    <property type="component" value="Unassembled WGS sequence"/>
</dbReference>
<dbReference type="PROSITE" id="PS51752">
    <property type="entry name" value="JACALIN_LECTIN"/>
    <property type="match status" value="2"/>
</dbReference>
<name>A0A329SYL7_9STRA</name>
<dbReference type="EMBL" id="RCMG01000256">
    <property type="protein sequence ID" value="KAG2858344.1"/>
    <property type="molecule type" value="Genomic_DNA"/>
</dbReference>
<dbReference type="EMBL" id="RCMV01000239">
    <property type="protein sequence ID" value="KAG3220975.1"/>
    <property type="molecule type" value="Genomic_DNA"/>
</dbReference>
<dbReference type="OrthoDB" id="40902at2759"/>
<dbReference type="Proteomes" id="UP000735874">
    <property type="component" value="Unassembled WGS sequence"/>
</dbReference>
<protein>
    <recommendedName>
        <fullName evidence="1">Jacalin-type lectin domain-containing protein</fullName>
    </recommendedName>
</protein>
<reference evidence="2" key="2">
    <citation type="submission" date="2018-10" db="EMBL/GenBank/DDBJ databases">
        <title>Effector identification in a new, highly contiguous assembly of the strawberry crown rot pathogen Phytophthora cactorum.</title>
        <authorList>
            <person name="Armitage A.D."/>
            <person name="Nellist C.F."/>
            <person name="Bates H."/>
            <person name="Vickerstaff R.J."/>
            <person name="Harrison R.J."/>
        </authorList>
    </citation>
    <scope>NUCLEOTIDE SEQUENCE</scope>
    <source>
        <strain evidence="2">15-7</strain>
        <strain evidence="3">4032</strain>
        <strain evidence="4">4040</strain>
        <strain evidence="5">P421</strain>
    </source>
</reference>
<evidence type="ECO:0000313" key="4">
    <source>
        <dbReference type="EMBL" id="KAG2940867.1"/>
    </source>
</evidence>
<feature type="domain" description="Jacalin-type lectin" evidence="1">
    <location>
        <begin position="427"/>
        <end position="568"/>
    </location>
</feature>
<dbReference type="PANTHER" id="PTHR47293:SF15">
    <property type="entry name" value="JACALIN-RELATED LECTIN 19"/>
    <property type="match status" value="1"/>
</dbReference>
<dbReference type="EMBL" id="RCMK01000253">
    <property type="protein sequence ID" value="KAG2940867.1"/>
    <property type="molecule type" value="Genomic_DNA"/>
</dbReference>
<dbReference type="Proteomes" id="UP000774804">
    <property type="component" value="Unassembled WGS sequence"/>
</dbReference>
<evidence type="ECO:0000259" key="1">
    <source>
        <dbReference type="PROSITE" id="PS51752"/>
    </source>
</evidence>
<dbReference type="SUPFAM" id="SSF56219">
    <property type="entry name" value="DNase I-like"/>
    <property type="match status" value="1"/>
</dbReference>
<evidence type="ECO:0000313" key="5">
    <source>
        <dbReference type="EMBL" id="KAG3220975.1"/>
    </source>
</evidence>
<reference evidence="6 7" key="1">
    <citation type="submission" date="2018-01" db="EMBL/GenBank/DDBJ databases">
        <title>Draft genome of the strawberry crown rot pathogen Phytophthora cactorum.</title>
        <authorList>
            <person name="Armitage A.D."/>
            <person name="Lysoe E."/>
            <person name="Nellist C.F."/>
            <person name="Harrison R.J."/>
            <person name="Brurberg M.B."/>
        </authorList>
    </citation>
    <scope>NUCLEOTIDE SEQUENCE [LARGE SCALE GENOMIC DNA]</scope>
    <source>
        <strain evidence="6 7">10300</strain>
    </source>
</reference>
<organism evidence="6 7">
    <name type="scientific">Phytophthora cactorum</name>
    <dbReference type="NCBI Taxonomy" id="29920"/>
    <lineage>
        <taxon>Eukaryota</taxon>
        <taxon>Sar</taxon>
        <taxon>Stramenopiles</taxon>
        <taxon>Oomycota</taxon>
        <taxon>Peronosporomycetes</taxon>
        <taxon>Peronosporales</taxon>
        <taxon>Peronosporaceae</taxon>
        <taxon>Phytophthora</taxon>
    </lineage>
</organism>
<dbReference type="SMART" id="SM00915">
    <property type="entry name" value="Jacalin"/>
    <property type="match status" value="2"/>
</dbReference>
<dbReference type="InterPro" id="IPR000300">
    <property type="entry name" value="IPPc"/>
</dbReference>
<evidence type="ECO:0000313" key="6">
    <source>
        <dbReference type="EMBL" id="RAW41541.1"/>
    </source>
</evidence>
<dbReference type="InterPro" id="IPR036691">
    <property type="entry name" value="Endo/exonu/phosph_ase_sf"/>
</dbReference>
<dbReference type="SUPFAM" id="SSF51101">
    <property type="entry name" value="Mannose-binding lectins"/>
    <property type="match status" value="2"/>
</dbReference>
<dbReference type="PANTHER" id="PTHR47293">
    <property type="entry name" value="JACALIN-RELATED LECTIN 3"/>
    <property type="match status" value="1"/>
</dbReference>
<dbReference type="Gene3D" id="3.60.10.10">
    <property type="entry name" value="Endonuclease/exonuclease/phosphatase"/>
    <property type="match status" value="1"/>
</dbReference>
<sequence>MTTPNTFSVMCYNVAGLPAMISSGNPSVYSVDMGKRIGDWDIVNVQEDFNYHAKLYSENKHEHRTPTSGGVPFGSGLNTLSHLPFTSITKMQRVKWNECSNFDNADCMTPKGFTLVEVQLADGVTIDIYNLHTDAGVTDADQKARASNLQQLSNFMTETSADNAVIVFGDTNTRYTRERDTIREFIGGQKLTDAWVQFVLGGVPPEKGAPIKCDKATMTNDCEVVDKIMYRGSNYIKLTLDKWNNENAAFLGADGSPLSDHPPISSTFSWTLNPDIHVSNAVGGPHGTHFTDVGLATANQKVSSVTIHAGERAHGVTLEVSGPTESTLAHGSTGGTPQKLALESDEVIISMEAHWGKKGGRTRIFYLKFSTNVGRSVEGGSKTSSSTIITAPEGFQLSGFHGRDGDEIDALGAIFTKATISQKTPTFIQSGAVGGPHGNAFTDMTLVAAEETVNSITIRAGKRVDGVALVLSSPTKATLAHGGNGGTENILNLESGEYLVSMEAHWGKKDGRTRIFYLKFSTNSGRWVEGGSKTDATATMAAPEDYQIGGFHGRAAEEIDLLGVIFVKVATSTHQEN</sequence>
<dbReference type="InterPro" id="IPR036404">
    <property type="entry name" value="Jacalin-like_lectin_dom_sf"/>
</dbReference>
<comment type="caution">
    <text evidence="6">The sequence shown here is derived from an EMBL/GenBank/DDBJ whole genome shotgun (WGS) entry which is preliminary data.</text>
</comment>